<comment type="similarity">
    <text evidence="1">Belongs to the peptidase S10 family.</text>
</comment>
<dbReference type="EMBL" id="CAMGYJ010000008">
    <property type="protein sequence ID" value="CAI0465274.1"/>
    <property type="molecule type" value="Genomic_DNA"/>
</dbReference>
<keyword evidence="2" id="KW-0732">Signal</keyword>
<evidence type="ECO:0000256" key="2">
    <source>
        <dbReference type="ARBA" id="ARBA00022729"/>
    </source>
</evidence>
<gene>
    <name evidence="4" type="ORF">LITE_LOCUS36537</name>
</gene>
<sequence>MVGKMVGFTFTTLGILILFTVAPMVITGGNILAGAAATGEQKERDRLGPLPGQPTGHTVEHFAGYVSLGRGLPSERHIFYYYVEAPAAAAQAPLLLWFSVAGVFCSSLGQGGMLEVGPLRVQRDMTLQWNQFSWHKQANLLFVDLPAGVGFSYYSDKEYTGGTNTTKVVADEDIVEDALSFLSRWLRRFPENRARDLYVAGERYGARYAVHLALYSPNIRIKGLLLGNPLMDMESAYMGFVDYLTALGMMSEAGRHNILVSCDPHYKGSSPANCGMALKTEARRLGRLDVTALHEPLCTSTNHPTSGKYVAQYMKIPAVQEALHANLTGRVPGPWLLCNDRIRTPVEETWSMIAAMKEVVGRGGMKVMVFNGDAGAEQPVTSTNYAVRKVFNGTAPASFGPWYDSSGEVGGFLSVYGAGENVLLTFATVHGAGGYVASNQPLRAKDLFATFLKSPSPAPRQDQDQGIN</sequence>
<dbReference type="InterPro" id="IPR001563">
    <property type="entry name" value="Peptidase_S10"/>
</dbReference>
<dbReference type="Proteomes" id="UP001154282">
    <property type="component" value="Unassembled WGS sequence"/>
</dbReference>
<dbReference type="GO" id="GO:0005773">
    <property type="term" value="C:vacuole"/>
    <property type="evidence" value="ECO:0007669"/>
    <property type="project" value="TreeGrafter"/>
</dbReference>
<evidence type="ECO:0000313" key="4">
    <source>
        <dbReference type="EMBL" id="CAI0465274.1"/>
    </source>
</evidence>
<dbReference type="SUPFAM" id="SSF53474">
    <property type="entry name" value="alpha/beta-Hydrolases"/>
    <property type="match status" value="1"/>
</dbReference>
<reference evidence="4" key="1">
    <citation type="submission" date="2022-08" db="EMBL/GenBank/DDBJ databases">
        <authorList>
            <person name="Gutierrez-Valencia J."/>
        </authorList>
    </citation>
    <scope>NUCLEOTIDE SEQUENCE</scope>
</reference>
<dbReference type="AlphaFoldDB" id="A0AAV0P3Z6"/>
<dbReference type="Pfam" id="PF00450">
    <property type="entry name" value="Peptidase_S10"/>
    <property type="match status" value="1"/>
</dbReference>
<evidence type="ECO:0000256" key="1">
    <source>
        <dbReference type="ARBA" id="ARBA00009431"/>
    </source>
</evidence>
<dbReference type="Gene3D" id="3.40.50.1820">
    <property type="entry name" value="alpha/beta hydrolase"/>
    <property type="match status" value="1"/>
</dbReference>
<organism evidence="4 5">
    <name type="scientific">Linum tenue</name>
    <dbReference type="NCBI Taxonomy" id="586396"/>
    <lineage>
        <taxon>Eukaryota</taxon>
        <taxon>Viridiplantae</taxon>
        <taxon>Streptophyta</taxon>
        <taxon>Embryophyta</taxon>
        <taxon>Tracheophyta</taxon>
        <taxon>Spermatophyta</taxon>
        <taxon>Magnoliopsida</taxon>
        <taxon>eudicotyledons</taxon>
        <taxon>Gunneridae</taxon>
        <taxon>Pentapetalae</taxon>
        <taxon>rosids</taxon>
        <taxon>fabids</taxon>
        <taxon>Malpighiales</taxon>
        <taxon>Linaceae</taxon>
        <taxon>Linum</taxon>
    </lineage>
</organism>
<dbReference type="PANTHER" id="PTHR11802">
    <property type="entry name" value="SERINE PROTEASE FAMILY S10 SERINE CARBOXYPEPTIDASE"/>
    <property type="match status" value="1"/>
</dbReference>
<proteinExistence type="inferred from homology"/>
<evidence type="ECO:0000256" key="3">
    <source>
        <dbReference type="ARBA" id="ARBA00023180"/>
    </source>
</evidence>
<keyword evidence="3" id="KW-0325">Glycoprotein</keyword>
<keyword evidence="5" id="KW-1185">Reference proteome</keyword>
<comment type="caution">
    <text evidence="4">The sequence shown here is derived from an EMBL/GenBank/DDBJ whole genome shotgun (WGS) entry which is preliminary data.</text>
</comment>
<dbReference type="PANTHER" id="PTHR11802:SF132">
    <property type="entry name" value="SERINE CARBOXYPEPTIDASE-LIKE 36-RELATED"/>
    <property type="match status" value="1"/>
</dbReference>
<dbReference type="GO" id="GO:0006508">
    <property type="term" value="P:proteolysis"/>
    <property type="evidence" value="ECO:0007669"/>
    <property type="project" value="InterPro"/>
</dbReference>
<dbReference type="InterPro" id="IPR029058">
    <property type="entry name" value="AB_hydrolase_fold"/>
</dbReference>
<dbReference type="Gene3D" id="3.40.50.11320">
    <property type="match status" value="1"/>
</dbReference>
<protein>
    <submittedName>
        <fullName evidence="4">Uncharacterized protein</fullName>
    </submittedName>
</protein>
<name>A0AAV0P3Z6_9ROSI</name>
<evidence type="ECO:0000313" key="5">
    <source>
        <dbReference type="Proteomes" id="UP001154282"/>
    </source>
</evidence>
<dbReference type="GO" id="GO:0004185">
    <property type="term" value="F:serine-type carboxypeptidase activity"/>
    <property type="evidence" value="ECO:0007669"/>
    <property type="project" value="InterPro"/>
</dbReference>
<dbReference type="PRINTS" id="PR00724">
    <property type="entry name" value="CRBOXYPTASEC"/>
</dbReference>
<accession>A0AAV0P3Z6</accession>
<dbReference type="Gene3D" id="6.10.250.940">
    <property type="match status" value="1"/>
</dbReference>